<comment type="similarity">
    <text evidence="1">Belongs to the cutinase family.</text>
</comment>
<gene>
    <name evidence="6" type="ORF">J4H92_11580</name>
</gene>
<evidence type="ECO:0000313" key="7">
    <source>
        <dbReference type="Proteomes" id="UP000664382"/>
    </source>
</evidence>
<keyword evidence="4" id="KW-1015">Disulfide bond</keyword>
<dbReference type="SUPFAM" id="SSF53474">
    <property type="entry name" value="alpha/beta-Hydrolases"/>
    <property type="match status" value="1"/>
</dbReference>
<dbReference type="EMBL" id="JAGDYM010000013">
    <property type="protein sequence ID" value="MBO1902588.1"/>
    <property type="molecule type" value="Genomic_DNA"/>
</dbReference>
<comment type="caution">
    <text evidence="6">The sequence shown here is derived from an EMBL/GenBank/DDBJ whole genome shotgun (WGS) entry which is preliminary data.</text>
</comment>
<evidence type="ECO:0000256" key="3">
    <source>
        <dbReference type="ARBA" id="ARBA00022801"/>
    </source>
</evidence>
<proteinExistence type="inferred from homology"/>
<evidence type="ECO:0000256" key="2">
    <source>
        <dbReference type="ARBA" id="ARBA00022487"/>
    </source>
</evidence>
<dbReference type="InterPro" id="IPR000675">
    <property type="entry name" value="Cutinase/axe"/>
</dbReference>
<dbReference type="Pfam" id="PF01083">
    <property type="entry name" value="Cutinase"/>
    <property type="match status" value="1"/>
</dbReference>
<accession>A0A939MKT0</accession>
<dbReference type="InterPro" id="IPR029058">
    <property type="entry name" value="AB_hydrolase_fold"/>
</dbReference>
<sequence length="255" mass="27035">MRESLMEVVEDPTPPKAAETYDARLHPDPIADPVECAPYLVVTARGTGESSEEHMLSPLTRVVSDARPGEVLTLDLDYPADSDMNEGGTRGVRLLIDTLGVQAEACAEQRFVLIGYSQGAMVVGDALAAPATRLVGATTGELAPGVADRILAVVLYGNPRFTSSETYSFGTFDAGVDGLLPRQAGSLAGFADRLRDYCVAWDFVCQRSLDLDGGAHGTYYDNGMLLDGAAFVIVRLPLLDSAPSAADRAEPRDPG</sequence>
<dbReference type="Proteomes" id="UP000664382">
    <property type="component" value="Unassembled WGS sequence"/>
</dbReference>
<evidence type="ECO:0000256" key="4">
    <source>
        <dbReference type="ARBA" id="ARBA00023157"/>
    </source>
</evidence>
<dbReference type="AlphaFoldDB" id="A0A939MKT0"/>
<dbReference type="Gene3D" id="3.40.50.1820">
    <property type="entry name" value="alpha/beta hydrolase"/>
    <property type="match status" value="1"/>
</dbReference>
<dbReference type="SMART" id="SM01110">
    <property type="entry name" value="Cutinase"/>
    <property type="match status" value="1"/>
</dbReference>
<dbReference type="GO" id="GO:0052689">
    <property type="term" value="F:carboxylic ester hydrolase activity"/>
    <property type="evidence" value="ECO:0007669"/>
    <property type="project" value="UniProtKB-KW"/>
</dbReference>
<dbReference type="PANTHER" id="PTHR33630">
    <property type="entry name" value="CUTINASE RV1984C-RELATED-RELATED"/>
    <property type="match status" value="1"/>
</dbReference>
<dbReference type="PANTHER" id="PTHR33630:SF9">
    <property type="entry name" value="CUTINASE 4"/>
    <property type="match status" value="1"/>
</dbReference>
<feature type="region of interest" description="Disordered" evidence="5">
    <location>
        <begin position="1"/>
        <end position="20"/>
    </location>
</feature>
<keyword evidence="3" id="KW-0378">Hydrolase</keyword>
<name>A0A939MKT0_9MICO</name>
<evidence type="ECO:0000256" key="5">
    <source>
        <dbReference type="SAM" id="MobiDB-lite"/>
    </source>
</evidence>
<evidence type="ECO:0000256" key="1">
    <source>
        <dbReference type="ARBA" id="ARBA00007534"/>
    </source>
</evidence>
<keyword evidence="7" id="KW-1185">Reference proteome</keyword>
<keyword evidence="2" id="KW-0719">Serine esterase</keyword>
<organism evidence="6 7">
    <name type="scientific">Leucobacter weissii</name>
    <dbReference type="NCBI Taxonomy" id="1983706"/>
    <lineage>
        <taxon>Bacteria</taxon>
        <taxon>Bacillati</taxon>
        <taxon>Actinomycetota</taxon>
        <taxon>Actinomycetes</taxon>
        <taxon>Micrococcales</taxon>
        <taxon>Microbacteriaceae</taxon>
        <taxon>Leucobacter</taxon>
    </lineage>
</organism>
<reference evidence="6" key="1">
    <citation type="submission" date="2021-03" db="EMBL/GenBank/DDBJ databases">
        <title>Leucobacter chromiisoli sp. nov., isolated from chromium-containing soil of chemical plant.</title>
        <authorList>
            <person name="Xu Z."/>
        </authorList>
    </citation>
    <scope>NUCLEOTIDE SEQUENCE</scope>
    <source>
        <strain evidence="6">S27</strain>
    </source>
</reference>
<protein>
    <submittedName>
        <fullName evidence="6">Cutinase family protein</fullName>
    </submittedName>
</protein>
<evidence type="ECO:0000313" key="6">
    <source>
        <dbReference type="EMBL" id="MBO1902588.1"/>
    </source>
</evidence>